<feature type="transmembrane region" description="Helical" evidence="2">
    <location>
        <begin position="9"/>
        <end position="31"/>
    </location>
</feature>
<protein>
    <submittedName>
        <fullName evidence="3">Uncharacterized protein</fullName>
    </submittedName>
</protein>
<feature type="compositionally biased region" description="Acidic residues" evidence="1">
    <location>
        <begin position="128"/>
        <end position="146"/>
    </location>
</feature>
<feature type="transmembrane region" description="Helical" evidence="2">
    <location>
        <begin position="57"/>
        <end position="78"/>
    </location>
</feature>
<dbReference type="Proteomes" id="UP000003835">
    <property type="component" value="Unassembled WGS sequence"/>
</dbReference>
<keyword evidence="4" id="KW-1185">Reference proteome</keyword>
<dbReference type="EMBL" id="DS989845">
    <property type="protein sequence ID" value="EDX76675.1"/>
    <property type="molecule type" value="Genomic_DNA"/>
</dbReference>
<gene>
    <name evidence="3" type="ORF">MC7420_1678</name>
</gene>
<keyword evidence="2" id="KW-0812">Transmembrane</keyword>
<evidence type="ECO:0000313" key="3">
    <source>
        <dbReference type="EMBL" id="EDX76675.1"/>
    </source>
</evidence>
<keyword evidence="2" id="KW-1133">Transmembrane helix</keyword>
<organism evidence="3 4">
    <name type="scientific">Coleofasciculus chthonoplastes PCC 7420</name>
    <dbReference type="NCBI Taxonomy" id="118168"/>
    <lineage>
        <taxon>Bacteria</taxon>
        <taxon>Bacillati</taxon>
        <taxon>Cyanobacteriota</taxon>
        <taxon>Cyanophyceae</taxon>
        <taxon>Coleofasciculales</taxon>
        <taxon>Coleofasciculaceae</taxon>
        <taxon>Coleofasciculus</taxon>
    </lineage>
</organism>
<dbReference type="HOGENOM" id="CLU_1007158_0_0_3"/>
<dbReference type="eggNOG" id="ENOG5032NY9">
    <property type="taxonomic scope" value="Bacteria"/>
</dbReference>
<dbReference type="OrthoDB" id="529125at2"/>
<feature type="compositionally biased region" description="Polar residues" evidence="1">
    <location>
        <begin position="290"/>
        <end position="307"/>
    </location>
</feature>
<accession>B4VML6</accession>
<sequence length="307" mass="33510">MTGSPLKKFLFTPIILSTAVFSALTLPLAFFGDQEVTIQLQEEPIHHGKIRDVAMPYLGLASVLGVGTGIATIAVTGWRQSSKKSAQAEEQLSDLERHLQEKEQLLEELKQSKSRLAAAGLNNFLEQEKEDESESVQLSENEDQPLVEETVKPEPEIVPPSEHEAQPLVEETVEPQPALTPTVVKSEEQPMSVPFTITTQPFYTQPATAHPVSSQTASAKFASAQNFLAYQPKTSVPSASTVTPPSTSDVEQLQVQLQTIMSQMIVMQAELQAAQKAAQSQGHATEPRHSTSLKVVQSWSQHPQAVI</sequence>
<proteinExistence type="predicted"/>
<feature type="region of interest" description="Disordered" evidence="1">
    <location>
        <begin position="277"/>
        <end position="307"/>
    </location>
</feature>
<dbReference type="AlphaFoldDB" id="B4VML6"/>
<evidence type="ECO:0000313" key="4">
    <source>
        <dbReference type="Proteomes" id="UP000003835"/>
    </source>
</evidence>
<evidence type="ECO:0000256" key="1">
    <source>
        <dbReference type="SAM" id="MobiDB-lite"/>
    </source>
</evidence>
<evidence type="ECO:0000256" key="2">
    <source>
        <dbReference type="SAM" id="Phobius"/>
    </source>
</evidence>
<feature type="region of interest" description="Disordered" evidence="1">
    <location>
        <begin position="127"/>
        <end position="162"/>
    </location>
</feature>
<feature type="compositionally biased region" description="Basic and acidic residues" evidence="1">
    <location>
        <begin position="149"/>
        <end position="162"/>
    </location>
</feature>
<dbReference type="RefSeq" id="WP_006099633.1">
    <property type="nucleotide sequence ID" value="NZ_DS989845.1"/>
</dbReference>
<reference evidence="3 4" key="1">
    <citation type="submission" date="2008-07" db="EMBL/GenBank/DDBJ databases">
        <authorList>
            <person name="Tandeau de Marsac N."/>
            <person name="Ferriera S."/>
            <person name="Johnson J."/>
            <person name="Kravitz S."/>
            <person name="Beeson K."/>
            <person name="Sutton G."/>
            <person name="Rogers Y.-H."/>
            <person name="Friedman R."/>
            <person name="Frazier M."/>
            <person name="Venter J.C."/>
        </authorList>
    </citation>
    <scope>NUCLEOTIDE SEQUENCE [LARGE SCALE GENOMIC DNA]</scope>
    <source>
        <strain evidence="3 4">PCC 7420</strain>
    </source>
</reference>
<keyword evidence="2" id="KW-0472">Membrane</keyword>
<name>B4VML6_9CYAN</name>